<feature type="transmembrane region" description="Helical" evidence="1">
    <location>
        <begin position="43"/>
        <end position="61"/>
    </location>
</feature>
<protein>
    <submittedName>
        <fullName evidence="2">DUF4134 family protein</fullName>
    </submittedName>
</protein>
<accession>A0ABU3E7L8</accession>
<feature type="transmembrane region" description="Helical" evidence="1">
    <location>
        <begin position="81"/>
        <end position="101"/>
    </location>
</feature>
<evidence type="ECO:0000313" key="3">
    <source>
        <dbReference type="Proteomes" id="UP001261624"/>
    </source>
</evidence>
<evidence type="ECO:0000256" key="1">
    <source>
        <dbReference type="SAM" id="Phobius"/>
    </source>
</evidence>
<feature type="transmembrane region" description="Helical" evidence="1">
    <location>
        <begin position="12"/>
        <end position="31"/>
    </location>
</feature>
<keyword evidence="1" id="KW-0812">Transmembrane</keyword>
<proteinExistence type="predicted"/>
<dbReference type="Pfam" id="PF13572">
    <property type="entry name" value="DUF4134"/>
    <property type="match status" value="1"/>
</dbReference>
<keyword evidence="1" id="KW-1133">Transmembrane helix</keyword>
<evidence type="ECO:0000313" key="2">
    <source>
        <dbReference type="EMBL" id="MDT0691227.1"/>
    </source>
</evidence>
<keyword evidence="1" id="KW-0472">Membrane</keyword>
<dbReference type="Proteomes" id="UP001261624">
    <property type="component" value="Unassembled WGS sequence"/>
</dbReference>
<organism evidence="2 3">
    <name type="scientific">Autumnicola patrickiae</name>
    <dbReference type="NCBI Taxonomy" id="3075591"/>
    <lineage>
        <taxon>Bacteria</taxon>
        <taxon>Pseudomonadati</taxon>
        <taxon>Bacteroidota</taxon>
        <taxon>Flavobacteriia</taxon>
        <taxon>Flavobacteriales</taxon>
        <taxon>Flavobacteriaceae</taxon>
        <taxon>Autumnicola</taxon>
    </lineage>
</organism>
<name>A0ABU3E7L8_9FLAO</name>
<comment type="caution">
    <text evidence="2">The sequence shown here is derived from an EMBL/GenBank/DDBJ whole genome shotgun (WGS) entry which is preliminary data.</text>
</comment>
<dbReference type="EMBL" id="JAVRHM010000021">
    <property type="protein sequence ID" value="MDT0691227.1"/>
    <property type="molecule type" value="Genomic_DNA"/>
</dbReference>
<feature type="transmembrane region" description="Helical" evidence="1">
    <location>
        <begin position="113"/>
        <end position="136"/>
    </location>
</feature>
<keyword evidence="3" id="KW-1185">Reference proteome</keyword>
<sequence length="137" mass="15498">MLVKLPGPGLVGWQYSYLVYGLLIHSLLVRPREYNIILFLKKKGVFLLLFLSSQLAYMQSWDTIDSIEEMETMAKNASSPAFTIAYLMGGVMAVFGLINLFKGVQSGDANNYTAARGWLTAFVFYLFGIWVVRSFIY</sequence>
<gene>
    <name evidence="2" type="ORF">RM549_15635</name>
</gene>
<dbReference type="InterPro" id="IPR025408">
    <property type="entry name" value="DUF4134"/>
</dbReference>
<dbReference type="RefSeq" id="WP_311686522.1">
    <property type="nucleotide sequence ID" value="NZ_JAVRHM010000021.1"/>
</dbReference>
<reference evidence="2 3" key="1">
    <citation type="submission" date="2023-09" db="EMBL/GenBank/DDBJ databases">
        <authorList>
            <person name="Rey-Velasco X."/>
        </authorList>
    </citation>
    <scope>NUCLEOTIDE SEQUENCE [LARGE SCALE GENOMIC DNA]</scope>
    <source>
        <strain evidence="2 3">F188</strain>
    </source>
</reference>